<dbReference type="GO" id="GO:0003677">
    <property type="term" value="F:DNA binding"/>
    <property type="evidence" value="ECO:0007669"/>
    <property type="project" value="UniProtKB-KW"/>
</dbReference>
<feature type="region of interest" description="Disordered" evidence="1">
    <location>
        <begin position="151"/>
        <end position="172"/>
    </location>
</feature>
<evidence type="ECO:0000256" key="1">
    <source>
        <dbReference type="SAM" id="MobiDB-lite"/>
    </source>
</evidence>
<sequence length="172" mass="19045">MDHTRWLDDDEQRTWRAYLVAQRLVAEKVERRLQAGAGMPQAYYEILVRLSEAPGRTLRMNVLADSAQSSRSRLSHAVARMEEAGWIVRRSCPTDRRGQLAELTEQGMQVLEAAAPDHVESVREAVFDGITREQQAALRDALEAIVAHLSDTPGWPVTGDSGPDGPDAARAS</sequence>
<dbReference type="InterPro" id="IPR036390">
    <property type="entry name" value="WH_DNA-bd_sf"/>
</dbReference>
<dbReference type="SMART" id="SM00347">
    <property type="entry name" value="HTH_MARR"/>
    <property type="match status" value="1"/>
</dbReference>
<keyword evidence="3" id="KW-0238">DNA-binding</keyword>
<dbReference type="Proteomes" id="UP001519295">
    <property type="component" value="Unassembled WGS sequence"/>
</dbReference>
<dbReference type="InterPro" id="IPR000835">
    <property type="entry name" value="HTH_MarR-typ"/>
</dbReference>
<evidence type="ECO:0000259" key="2">
    <source>
        <dbReference type="PROSITE" id="PS50995"/>
    </source>
</evidence>
<feature type="domain" description="HTH marR-type" evidence="2">
    <location>
        <begin position="1"/>
        <end position="147"/>
    </location>
</feature>
<keyword evidence="4" id="KW-1185">Reference proteome</keyword>
<accession>A0ABS4VWQ0</accession>
<dbReference type="InterPro" id="IPR039422">
    <property type="entry name" value="MarR/SlyA-like"/>
</dbReference>
<dbReference type="Pfam" id="PF12802">
    <property type="entry name" value="MarR_2"/>
    <property type="match status" value="1"/>
</dbReference>
<name>A0ABS4VWQ0_9PSEU</name>
<protein>
    <submittedName>
        <fullName evidence="3">DNA-binding MarR family transcriptional regulator</fullName>
    </submittedName>
</protein>
<comment type="caution">
    <text evidence="3">The sequence shown here is derived from an EMBL/GenBank/DDBJ whole genome shotgun (WGS) entry which is preliminary data.</text>
</comment>
<dbReference type="RefSeq" id="WP_210029252.1">
    <property type="nucleotide sequence ID" value="NZ_JAGINU010000001.1"/>
</dbReference>
<dbReference type="PANTHER" id="PTHR33164">
    <property type="entry name" value="TRANSCRIPTIONAL REGULATOR, MARR FAMILY"/>
    <property type="match status" value="1"/>
</dbReference>
<gene>
    <name evidence="3" type="ORF">JOF36_004039</name>
</gene>
<dbReference type="PANTHER" id="PTHR33164:SF99">
    <property type="entry name" value="MARR FAMILY REGULATORY PROTEIN"/>
    <property type="match status" value="1"/>
</dbReference>
<dbReference type="PRINTS" id="PR00598">
    <property type="entry name" value="HTHMARR"/>
</dbReference>
<dbReference type="SUPFAM" id="SSF46785">
    <property type="entry name" value="Winged helix' DNA-binding domain"/>
    <property type="match status" value="1"/>
</dbReference>
<proteinExistence type="predicted"/>
<dbReference type="EMBL" id="JAGINU010000001">
    <property type="protein sequence ID" value="MBP2368343.1"/>
    <property type="molecule type" value="Genomic_DNA"/>
</dbReference>
<dbReference type="Gene3D" id="1.10.10.10">
    <property type="entry name" value="Winged helix-like DNA-binding domain superfamily/Winged helix DNA-binding domain"/>
    <property type="match status" value="1"/>
</dbReference>
<evidence type="ECO:0000313" key="4">
    <source>
        <dbReference type="Proteomes" id="UP001519295"/>
    </source>
</evidence>
<dbReference type="PROSITE" id="PS50995">
    <property type="entry name" value="HTH_MARR_2"/>
    <property type="match status" value="1"/>
</dbReference>
<evidence type="ECO:0000313" key="3">
    <source>
        <dbReference type="EMBL" id="MBP2368343.1"/>
    </source>
</evidence>
<reference evidence="3 4" key="1">
    <citation type="submission" date="2021-03" db="EMBL/GenBank/DDBJ databases">
        <title>Sequencing the genomes of 1000 actinobacteria strains.</title>
        <authorList>
            <person name="Klenk H.-P."/>
        </authorList>
    </citation>
    <scope>NUCLEOTIDE SEQUENCE [LARGE SCALE GENOMIC DNA]</scope>
    <source>
        <strain evidence="3 4">DSM 45256</strain>
    </source>
</reference>
<organism evidence="3 4">
    <name type="scientific">Pseudonocardia parietis</name>
    <dbReference type="NCBI Taxonomy" id="570936"/>
    <lineage>
        <taxon>Bacteria</taxon>
        <taxon>Bacillati</taxon>
        <taxon>Actinomycetota</taxon>
        <taxon>Actinomycetes</taxon>
        <taxon>Pseudonocardiales</taxon>
        <taxon>Pseudonocardiaceae</taxon>
        <taxon>Pseudonocardia</taxon>
    </lineage>
</organism>
<dbReference type="InterPro" id="IPR036388">
    <property type="entry name" value="WH-like_DNA-bd_sf"/>
</dbReference>